<dbReference type="RefSeq" id="WP_207863085.1">
    <property type="nucleotide sequence ID" value="NZ_JAFREP010000050.1"/>
</dbReference>
<proteinExistence type="predicted"/>
<evidence type="ECO:0000313" key="1">
    <source>
        <dbReference type="EMBL" id="MBO1323115.1"/>
    </source>
</evidence>
<protein>
    <submittedName>
        <fullName evidence="1">Uncharacterized protein</fullName>
    </submittedName>
</protein>
<accession>A0A8J7QIQ2</accession>
<name>A0A8J7QIQ2_9BACT</name>
<sequence length="69" mass="8052">MDRLVKKMEDKKESALAATRTNLKQTNRLAFFWQIKKSTRQQKYAKQPFFSHLPLKFAGTSVENAKFCA</sequence>
<evidence type="ECO:0000313" key="2">
    <source>
        <dbReference type="Proteomes" id="UP000664417"/>
    </source>
</evidence>
<dbReference type="AlphaFoldDB" id="A0A8J7QIQ2"/>
<gene>
    <name evidence="1" type="ORF">J3U88_31920</name>
</gene>
<dbReference type="EMBL" id="JAFREP010000050">
    <property type="protein sequence ID" value="MBO1323115.1"/>
    <property type="molecule type" value="Genomic_DNA"/>
</dbReference>
<keyword evidence="2" id="KW-1185">Reference proteome</keyword>
<reference evidence="1" key="1">
    <citation type="submission" date="2021-03" db="EMBL/GenBank/DDBJ databases">
        <authorList>
            <person name="Wang G."/>
        </authorList>
    </citation>
    <scope>NUCLEOTIDE SEQUENCE</scope>
    <source>
        <strain evidence="1">KCTC 12899</strain>
    </source>
</reference>
<dbReference type="Proteomes" id="UP000664417">
    <property type="component" value="Unassembled WGS sequence"/>
</dbReference>
<organism evidence="1 2">
    <name type="scientific">Acanthopleuribacter pedis</name>
    <dbReference type="NCBI Taxonomy" id="442870"/>
    <lineage>
        <taxon>Bacteria</taxon>
        <taxon>Pseudomonadati</taxon>
        <taxon>Acidobacteriota</taxon>
        <taxon>Holophagae</taxon>
        <taxon>Acanthopleuribacterales</taxon>
        <taxon>Acanthopleuribacteraceae</taxon>
        <taxon>Acanthopleuribacter</taxon>
    </lineage>
</organism>
<comment type="caution">
    <text evidence="1">The sequence shown here is derived from an EMBL/GenBank/DDBJ whole genome shotgun (WGS) entry which is preliminary data.</text>
</comment>